<comment type="caution">
    <text evidence="2">The sequence shown here is derived from an EMBL/GenBank/DDBJ whole genome shotgun (WGS) entry which is preliminary data.</text>
</comment>
<dbReference type="InParanoid" id="A0A5J5EU53"/>
<sequence>MGILIKSWAGEQTRGLVLVFFFLSRSQTVVSIVNEQYELSSPTQTRENTAHFGSSRTPQIAIMNDHLCQATLSL</sequence>
<feature type="signal peptide" evidence="1">
    <location>
        <begin position="1"/>
        <end position="31"/>
    </location>
</feature>
<protein>
    <recommendedName>
        <fullName evidence="4">Secreted protein</fullName>
    </recommendedName>
</protein>
<organism evidence="2 3">
    <name type="scientific">Sphaerosporella brunnea</name>
    <dbReference type="NCBI Taxonomy" id="1250544"/>
    <lineage>
        <taxon>Eukaryota</taxon>
        <taxon>Fungi</taxon>
        <taxon>Dikarya</taxon>
        <taxon>Ascomycota</taxon>
        <taxon>Pezizomycotina</taxon>
        <taxon>Pezizomycetes</taxon>
        <taxon>Pezizales</taxon>
        <taxon>Pyronemataceae</taxon>
        <taxon>Sphaerosporella</taxon>
    </lineage>
</organism>
<keyword evidence="1" id="KW-0732">Signal</keyword>
<evidence type="ECO:0000256" key="1">
    <source>
        <dbReference type="SAM" id="SignalP"/>
    </source>
</evidence>
<name>A0A5J5EU53_9PEZI</name>
<feature type="chain" id="PRO_5023894588" description="Secreted protein" evidence="1">
    <location>
        <begin position="32"/>
        <end position="74"/>
    </location>
</feature>
<keyword evidence="3" id="KW-1185">Reference proteome</keyword>
<evidence type="ECO:0000313" key="2">
    <source>
        <dbReference type="EMBL" id="KAA8903352.1"/>
    </source>
</evidence>
<evidence type="ECO:0008006" key="4">
    <source>
        <dbReference type="Google" id="ProtNLM"/>
    </source>
</evidence>
<evidence type="ECO:0000313" key="3">
    <source>
        <dbReference type="Proteomes" id="UP000326924"/>
    </source>
</evidence>
<dbReference type="AlphaFoldDB" id="A0A5J5EU53"/>
<accession>A0A5J5EU53</accession>
<reference evidence="2 3" key="1">
    <citation type="submission" date="2019-09" db="EMBL/GenBank/DDBJ databases">
        <title>Draft genome of the ectomycorrhizal ascomycete Sphaerosporella brunnea.</title>
        <authorList>
            <consortium name="DOE Joint Genome Institute"/>
            <person name="Benucci G.M."/>
            <person name="Marozzi G."/>
            <person name="Antonielli L."/>
            <person name="Sanchez S."/>
            <person name="Marco P."/>
            <person name="Wang X."/>
            <person name="Falini L.B."/>
            <person name="Barry K."/>
            <person name="Haridas S."/>
            <person name="Lipzen A."/>
            <person name="Labutti K."/>
            <person name="Grigoriev I.V."/>
            <person name="Murat C."/>
            <person name="Martin F."/>
            <person name="Albertini E."/>
            <person name="Donnini D."/>
            <person name="Bonito G."/>
        </authorList>
    </citation>
    <scope>NUCLEOTIDE SEQUENCE [LARGE SCALE GENOMIC DNA]</scope>
    <source>
        <strain evidence="2 3">Sb_GMNB300</strain>
    </source>
</reference>
<gene>
    <name evidence="2" type="ORF">FN846DRAFT_56655</name>
</gene>
<proteinExistence type="predicted"/>
<dbReference type="EMBL" id="VXIS01000119">
    <property type="protein sequence ID" value="KAA8903352.1"/>
    <property type="molecule type" value="Genomic_DNA"/>
</dbReference>
<dbReference type="Proteomes" id="UP000326924">
    <property type="component" value="Unassembled WGS sequence"/>
</dbReference>